<evidence type="ECO:0000256" key="4">
    <source>
        <dbReference type="ARBA" id="ARBA00022989"/>
    </source>
</evidence>
<evidence type="ECO:0000256" key="2">
    <source>
        <dbReference type="ARBA" id="ARBA00022475"/>
    </source>
</evidence>
<reference evidence="8 9" key="1">
    <citation type="submission" date="2024-05" db="EMBL/GenBank/DDBJ databases">
        <authorList>
            <person name="Liu Q."/>
            <person name="Xin Y.-H."/>
        </authorList>
    </citation>
    <scope>NUCLEOTIDE SEQUENCE [LARGE SCALE GENOMIC DNA]</scope>
    <source>
        <strain evidence="8 9">CGMCC 1.10181</strain>
    </source>
</reference>
<feature type="transmembrane region" description="Helical" evidence="6">
    <location>
        <begin position="24"/>
        <end position="43"/>
    </location>
</feature>
<dbReference type="Proteomes" id="UP001419910">
    <property type="component" value="Unassembled WGS sequence"/>
</dbReference>
<dbReference type="InterPro" id="IPR050382">
    <property type="entry name" value="MFS_Na/Anion_cotransporter"/>
</dbReference>
<feature type="transmembrane region" description="Helical" evidence="6">
    <location>
        <begin position="182"/>
        <end position="200"/>
    </location>
</feature>
<comment type="subcellular location">
    <subcellularLocation>
        <location evidence="1">Cell membrane</location>
        <topology evidence="1">Multi-pass membrane protein</topology>
    </subcellularLocation>
</comment>
<feature type="domain" description="Major facilitator superfamily (MFS) profile" evidence="7">
    <location>
        <begin position="26"/>
        <end position="429"/>
    </location>
</feature>
<dbReference type="InterPro" id="IPR011701">
    <property type="entry name" value="MFS"/>
</dbReference>
<keyword evidence="4 6" id="KW-1133">Transmembrane helix</keyword>
<sequence length="438" mass="46775">MSLSPIPLSAIVSGGGPRPSRVRYMVLGFVIAAYFITYMDRVLLSASVPSIEKEFGFTTITMGWVLFCYQIAYALFQIPGGWLGDRIGPRLAMAGVVVWWSTFTALTSFSWGATSMAICLFLVGMGEAGAFPIANRALSRWMLPSERGLAQGATHAGSRFGGAVTPVMVVALISAYSWRAPFLIFAVVGMVWAVFWYRFYRNTPAEHALVNDGERDTITAALGHFAKGRRIVPWGQILSNPQTWLLSAMYFCYGYDIGVFLSWFPKYLSAARGFDLAQMGFYASLPLIAGLIGDISGGLTSDLILKRTGNVKFARRIVSVVGFGLSSVAVTLAALAADPMISIAWFCLGVFALELTVGVSWAVTLDVGGEFAGSASAVMNTLGNIGASLAVVATPYVAKAYGWGAAFGIIAGLALLAALLCLTVDASRRLYATEPIVA</sequence>
<dbReference type="InterPro" id="IPR036259">
    <property type="entry name" value="MFS_trans_sf"/>
</dbReference>
<dbReference type="PANTHER" id="PTHR11662">
    <property type="entry name" value="SOLUTE CARRIER FAMILY 17"/>
    <property type="match status" value="1"/>
</dbReference>
<feature type="transmembrane region" description="Helical" evidence="6">
    <location>
        <begin position="343"/>
        <end position="365"/>
    </location>
</feature>
<dbReference type="PROSITE" id="PS50850">
    <property type="entry name" value="MFS"/>
    <property type="match status" value="1"/>
</dbReference>
<dbReference type="Gene3D" id="1.20.1250.20">
    <property type="entry name" value="MFS general substrate transporter like domains"/>
    <property type="match status" value="2"/>
</dbReference>
<organism evidence="8 9">
    <name type="scientific">Sphingomonas oligophenolica</name>
    <dbReference type="NCBI Taxonomy" id="301154"/>
    <lineage>
        <taxon>Bacteria</taxon>
        <taxon>Pseudomonadati</taxon>
        <taxon>Pseudomonadota</taxon>
        <taxon>Alphaproteobacteria</taxon>
        <taxon>Sphingomonadales</taxon>
        <taxon>Sphingomonadaceae</taxon>
        <taxon>Sphingomonas</taxon>
    </lineage>
</organism>
<evidence type="ECO:0000256" key="1">
    <source>
        <dbReference type="ARBA" id="ARBA00004651"/>
    </source>
</evidence>
<gene>
    <name evidence="8" type="ORF">ABC974_10860</name>
</gene>
<dbReference type="InterPro" id="IPR000849">
    <property type="entry name" value="Sugar_P_transporter"/>
</dbReference>
<dbReference type="EMBL" id="JBDIME010000007">
    <property type="protein sequence ID" value="MEN2790127.1"/>
    <property type="molecule type" value="Genomic_DNA"/>
</dbReference>
<evidence type="ECO:0000256" key="3">
    <source>
        <dbReference type="ARBA" id="ARBA00022692"/>
    </source>
</evidence>
<feature type="transmembrane region" description="Helical" evidence="6">
    <location>
        <begin position="284"/>
        <end position="305"/>
    </location>
</feature>
<dbReference type="PIRSF" id="PIRSF002808">
    <property type="entry name" value="Hexose_phosphate_transp"/>
    <property type="match status" value="1"/>
</dbReference>
<keyword evidence="9" id="KW-1185">Reference proteome</keyword>
<keyword evidence="2" id="KW-1003">Cell membrane</keyword>
<dbReference type="CDD" id="cd17319">
    <property type="entry name" value="MFS_ExuT_GudP_like"/>
    <property type="match status" value="1"/>
</dbReference>
<accession>A0ABU9Y2Y3</accession>
<evidence type="ECO:0000259" key="7">
    <source>
        <dbReference type="PROSITE" id="PS50850"/>
    </source>
</evidence>
<feature type="transmembrane region" description="Helical" evidence="6">
    <location>
        <begin position="88"/>
        <end position="109"/>
    </location>
</feature>
<dbReference type="PANTHER" id="PTHR11662:SF399">
    <property type="entry name" value="FI19708P1-RELATED"/>
    <property type="match status" value="1"/>
</dbReference>
<keyword evidence="3 6" id="KW-0812">Transmembrane</keyword>
<feature type="transmembrane region" description="Helical" evidence="6">
    <location>
        <begin position="317"/>
        <end position="337"/>
    </location>
</feature>
<proteinExistence type="predicted"/>
<dbReference type="SUPFAM" id="SSF103473">
    <property type="entry name" value="MFS general substrate transporter"/>
    <property type="match status" value="1"/>
</dbReference>
<feature type="transmembrane region" description="Helical" evidence="6">
    <location>
        <begin position="244"/>
        <end position="264"/>
    </location>
</feature>
<feature type="transmembrane region" description="Helical" evidence="6">
    <location>
        <begin position="55"/>
        <end position="76"/>
    </location>
</feature>
<evidence type="ECO:0000256" key="6">
    <source>
        <dbReference type="SAM" id="Phobius"/>
    </source>
</evidence>
<comment type="caution">
    <text evidence="8">The sequence shown here is derived from an EMBL/GenBank/DDBJ whole genome shotgun (WGS) entry which is preliminary data.</text>
</comment>
<name>A0ABU9Y2Y3_9SPHN</name>
<dbReference type="Pfam" id="PF07690">
    <property type="entry name" value="MFS_1"/>
    <property type="match status" value="1"/>
</dbReference>
<keyword evidence="5 6" id="KW-0472">Membrane</keyword>
<protein>
    <submittedName>
        <fullName evidence="8">MFS transporter</fullName>
    </submittedName>
</protein>
<evidence type="ECO:0000313" key="8">
    <source>
        <dbReference type="EMBL" id="MEN2790127.1"/>
    </source>
</evidence>
<dbReference type="RefSeq" id="WP_343888629.1">
    <property type="nucleotide sequence ID" value="NZ_BAAAEH010000010.1"/>
</dbReference>
<feature type="transmembrane region" description="Helical" evidence="6">
    <location>
        <begin position="403"/>
        <end position="422"/>
    </location>
</feature>
<evidence type="ECO:0000256" key="5">
    <source>
        <dbReference type="ARBA" id="ARBA00023136"/>
    </source>
</evidence>
<evidence type="ECO:0000313" key="9">
    <source>
        <dbReference type="Proteomes" id="UP001419910"/>
    </source>
</evidence>
<feature type="transmembrane region" description="Helical" evidence="6">
    <location>
        <begin position="377"/>
        <end position="397"/>
    </location>
</feature>
<dbReference type="InterPro" id="IPR020846">
    <property type="entry name" value="MFS_dom"/>
</dbReference>